<gene>
    <name evidence="1" type="ORF">ACFS27_01150</name>
</gene>
<comment type="caution">
    <text evidence="1">The sequence shown here is derived from an EMBL/GenBank/DDBJ whole genome shotgun (WGS) entry which is preliminary data.</text>
</comment>
<dbReference type="InterPro" id="IPR029033">
    <property type="entry name" value="His_PPase_superfam"/>
</dbReference>
<name>A0ABW5VQ63_9MICO</name>
<sequence length="170" mass="18531">MSLYLVRHGRPTVDPSLPASEWILDPGHEDDVVACGVSGELPDGAAWFTSPEPKAARTAELLAGRPVGVVHDLREHDRTAGWVEDFSSTVAEAFARPDEVVHDGWEPLTRTRQRVGAAVRRILAEHVGRDVVLVGHGTAWTLLVAELTGAEPDLERWSGLSMPDVIVVEY</sequence>
<evidence type="ECO:0000313" key="2">
    <source>
        <dbReference type="Proteomes" id="UP001597479"/>
    </source>
</evidence>
<accession>A0ABW5VQ63</accession>
<dbReference type="Pfam" id="PF00300">
    <property type="entry name" value="His_Phos_1"/>
    <property type="match status" value="1"/>
</dbReference>
<dbReference type="SUPFAM" id="SSF53254">
    <property type="entry name" value="Phosphoglycerate mutase-like"/>
    <property type="match status" value="1"/>
</dbReference>
<dbReference type="Gene3D" id="3.40.50.1240">
    <property type="entry name" value="Phosphoglycerate mutase-like"/>
    <property type="match status" value="1"/>
</dbReference>
<evidence type="ECO:0000313" key="1">
    <source>
        <dbReference type="EMBL" id="MFD2792146.1"/>
    </source>
</evidence>
<keyword evidence="2" id="KW-1185">Reference proteome</keyword>
<reference evidence="2" key="1">
    <citation type="journal article" date="2019" name="Int. J. Syst. Evol. Microbiol.">
        <title>The Global Catalogue of Microorganisms (GCM) 10K type strain sequencing project: providing services to taxonomists for standard genome sequencing and annotation.</title>
        <authorList>
            <consortium name="The Broad Institute Genomics Platform"/>
            <consortium name="The Broad Institute Genome Sequencing Center for Infectious Disease"/>
            <person name="Wu L."/>
            <person name="Ma J."/>
        </authorList>
    </citation>
    <scope>NUCLEOTIDE SEQUENCE [LARGE SCALE GENOMIC DNA]</scope>
    <source>
        <strain evidence="2">CCM 7044</strain>
    </source>
</reference>
<dbReference type="InterPro" id="IPR013078">
    <property type="entry name" value="His_Pase_superF_clade-1"/>
</dbReference>
<dbReference type="RefSeq" id="WP_377179494.1">
    <property type="nucleotide sequence ID" value="NZ_JBHUOG010000001.1"/>
</dbReference>
<proteinExistence type="predicted"/>
<dbReference type="Proteomes" id="UP001597479">
    <property type="component" value="Unassembled WGS sequence"/>
</dbReference>
<dbReference type="EMBL" id="JBHUOG010000001">
    <property type="protein sequence ID" value="MFD2792146.1"/>
    <property type="molecule type" value="Genomic_DNA"/>
</dbReference>
<protein>
    <submittedName>
        <fullName evidence="1">Histidine phosphatase family protein</fullName>
    </submittedName>
</protein>
<organism evidence="1 2">
    <name type="scientific">Promicromonospora vindobonensis</name>
    <dbReference type="NCBI Taxonomy" id="195748"/>
    <lineage>
        <taxon>Bacteria</taxon>
        <taxon>Bacillati</taxon>
        <taxon>Actinomycetota</taxon>
        <taxon>Actinomycetes</taxon>
        <taxon>Micrococcales</taxon>
        <taxon>Promicromonosporaceae</taxon>
        <taxon>Promicromonospora</taxon>
    </lineage>
</organism>